<dbReference type="OrthoDB" id="4331648at2"/>
<name>A0A147EYB4_MICTE</name>
<evidence type="ECO:0000313" key="2">
    <source>
        <dbReference type="EMBL" id="KTR95079.1"/>
    </source>
</evidence>
<gene>
    <name evidence="2" type="ORF">NS220_07000</name>
</gene>
<protein>
    <recommendedName>
        <fullName evidence="4">DUF3515 domain-containing protein</fullName>
    </recommendedName>
</protein>
<dbReference type="PROSITE" id="PS51257">
    <property type="entry name" value="PROKAR_LIPOPROTEIN"/>
    <property type="match status" value="1"/>
</dbReference>
<dbReference type="AlphaFoldDB" id="A0A147EYB4"/>
<dbReference type="RefSeq" id="WP_058623363.1">
    <property type="nucleotide sequence ID" value="NZ_LDRT01000041.1"/>
</dbReference>
<sequence length="171" mass="17733">MPRSSRTLPLLAALLLLPGLAACSATVAMEPAKLANDPACANVEARLPKTISGQERRWTDAQSTAAWGNPASILMTCGLEAPAPTTLPCRTSDGVDWIVDESRASENKYTLTTYGREPAVQVFLDQGVASSGDVAQALGPLIRDNLAATGAKCTSLSDATPAPEPSPTTTP</sequence>
<dbReference type="PATRIC" id="fig|2033.6.peg.2395"/>
<dbReference type="Proteomes" id="UP000075025">
    <property type="component" value="Unassembled WGS sequence"/>
</dbReference>
<dbReference type="EMBL" id="LDRT01000041">
    <property type="protein sequence ID" value="KTR95079.1"/>
    <property type="molecule type" value="Genomic_DNA"/>
</dbReference>
<feature type="signal peptide" evidence="1">
    <location>
        <begin position="1"/>
        <end position="21"/>
    </location>
</feature>
<keyword evidence="1" id="KW-0732">Signal</keyword>
<feature type="chain" id="PRO_5039179123" description="DUF3515 domain-containing protein" evidence="1">
    <location>
        <begin position="22"/>
        <end position="171"/>
    </location>
</feature>
<proteinExistence type="predicted"/>
<dbReference type="InterPro" id="IPR021903">
    <property type="entry name" value="DUF3515"/>
</dbReference>
<evidence type="ECO:0008006" key="4">
    <source>
        <dbReference type="Google" id="ProtNLM"/>
    </source>
</evidence>
<dbReference type="Pfam" id="PF12028">
    <property type="entry name" value="DUF3515"/>
    <property type="match status" value="1"/>
</dbReference>
<evidence type="ECO:0000256" key="1">
    <source>
        <dbReference type="SAM" id="SignalP"/>
    </source>
</evidence>
<reference evidence="2 3" key="1">
    <citation type="journal article" date="2016" name="Front. Microbiol.">
        <title>Genomic Resource of Rice Seed Associated Bacteria.</title>
        <authorList>
            <person name="Midha S."/>
            <person name="Bansal K."/>
            <person name="Sharma S."/>
            <person name="Kumar N."/>
            <person name="Patil P.P."/>
            <person name="Chaudhry V."/>
            <person name="Patil P.B."/>
        </authorList>
    </citation>
    <scope>NUCLEOTIDE SEQUENCE [LARGE SCALE GENOMIC DNA]</scope>
    <source>
        <strain evidence="2 3">NS220</strain>
    </source>
</reference>
<comment type="caution">
    <text evidence="2">The sequence shown here is derived from an EMBL/GenBank/DDBJ whole genome shotgun (WGS) entry which is preliminary data.</text>
</comment>
<accession>A0A147EYB4</accession>
<organism evidence="2 3">
    <name type="scientific">Microbacterium testaceum</name>
    <name type="common">Aureobacterium testaceum</name>
    <name type="synonym">Brevibacterium testaceum</name>
    <dbReference type="NCBI Taxonomy" id="2033"/>
    <lineage>
        <taxon>Bacteria</taxon>
        <taxon>Bacillati</taxon>
        <taxon>Actinomycetota</taxon>
        <taxon>Actinomycetes</taxon>
        <taxon>Micrococcales</taxon>
        <taxon>Microbacteriaceae</taxon>
        <taxon>Microbacterium</taxon>
    </lineage>
</organism>
<evidence type="ECO:0000313" key="3">
    <source>
        <dbReference type="Proteomes" id="UP000075025"/>
    </source>
</evidence>